<evidence type="ECO:0000313" key="2">
    <source>
        <dbReference type="Proteomes" id="UP000765509"/>
    </source>
</evidence>
<reference evidence="1" key="1">
    <citation type="submission" date="2021-03" db="EMBL/GenBank/DDBJ databases">
        <title>Draft genome sequence of rust myrtle Austropuccinia psidii MF-1, a brazilian biotype.</title>
        <authorList>
            <person name="Quecine M.C."/>
            <person name="Pachon D.M.R."/>
            <person name="Bonatelli M.L."/>
            <person name="Correr F.H."/>
            <person name="Franceschini L.M."/>
            <person name="Leite T.F."/>
            <person name="Margarido G.R.A."/>
            <person name="Almeida C.A."/>
            <person name="Ferrarezi J.A."/>
            <person name="Labate C.A."/>
        </authorList>
    </citation>
    <scope>NUCLEOTIDE SEQUENCE</scope>
    <source>
        <strain evidence="1">MF-1</strain>
    </source>
</reference>
<evidence type="ECO:0000313" key="1">
    <source>
        <dbReference type="EMBL" id="MBW0523837.1"/>
    </source>
</evidence>
<keyword evidence="2" id="KW-1185">Reference proteome</keyword>
<dbReference type="AlphaFoldDB" id="A0A9Q3EPU3"/>
<accession>A0A9Q3EPU3</accession>
<feature type="non-terminal residue" evidence="1">
    <location>
        <position position="121"/>
    </location>
</feature>
<dbReference type="Proteomes" id="UP000765509">
    <property type="component" value="Unassembled WGS sequence"/>
</dbReference>
<dbReference type="EMBL" id="AVOT02030611">
    <property type="protein sequence ID" value="MBW0523837.1"/>
    <property type="molecule type" value="Genomic_DNA"/>
</dbReference>
<comment type="caution">
    <text evidence="1">The sequence shown here is derived from an EMBL/GenBank/DDBJ whole genome shotgun (WGS) entry which is preliminary data.</text>
</comment>
<protein>
    <submittedName>
        <fullName evidence="1">Uncharacterized protein</fullName>
    </submittedName>
</protein>
<organism evidence="1 2">
    <name type="scientific">Austropuccinia psidii MF-1</name>
    <dbReference type="NCBI Taxonomy" id="1389203"/>
    <lineage>
        <taxon>Eukaryota</taxon>
        <taxon>Fungi</taxon>
        <taxon>Dikarya</taxon>
        <taxon>Basidiomycota</taxon>
        <taxon>Pucciniomycotina</taxon>
        <taxon>Pucciniomycetes</taxon>
        <taxon>Pucciniales</taxon>
        <taxon>Sphaerophragmiaceae</taxon>
        <taxon>Austropuccinia</taxon>
    </lineage>
</organism>
<name>A0A9Q3EPU3_9BASI</name>
<proteinExistence type="predicted"/>
<gene>
    <name evidence="1" type="ORF">O181_063552</name>
</gene>
<sequence length="121" mass="13149">MVNILVENGSYLPKTNTQIILSLCQSFALFKQLSVEEDKLEGLIAQVACHAPPTLDQVAFDQLVMAAILANNDNKPFLNFVGQVILNESLKADDFARNSSPFVYHMAGLAQFVSPPPTAAV</sequence>